<evidence type="ECO:0000313" key="1">
    <source>
        <dbReference type="EMBL" id="MBB5987445.1"/>
    </source>
</evidence>
<reference evidence="1 2" key="1">
    <citation type="submission" date="2020-08" db="EMBL/GenBank/DDBJ databases">
        <title>Exploring microbial biodiversity for novel pathways involved in the catabolism of aromatic compounds derived from lignin.</title>
        <authorList>
            <person name="Elkins J."/>
        </authorList>
    </citation>
    <scope>NUCLEOTIDE SEQUENCE [LARGE SCALE GENOMIC DNA]</scope>
    <source>
        <strain evidence="1 2">B1D3A</strain>
    </source>
</reference>
<comment type="caution">
    <text evidence="1">The sequence shown here is derived from an EMBL/GenBank/DDBJ whole genome shotgun (WGS) entry which is preliminary data.</text>
</comment>
<keyword evidence="2" id="KW-1185">Reference proteome</keyword>
<gene>
    <name evidence="1" type="ORF">HNP60_003419</name>
</gene>
<accession>A0ABR6NJI8</accession>
<organism evidence="1 2">
    <name type="scientific">Sphingobium lignivorans</name>
    <dbReference type="NCBI Taxonomy" id="2735886"/>
    <lineage>
        <taxon>Bacteria</taxon>
        <taxon>Pseudomonadati</taxon>
        <taxon>Pseudomonadota</taxon>
        <taxon>Alphaproteobacteria</taxon>
        <taxon>Sphingomonadales</taxon>
        <taxon>Sphingomonadaceae</taxon>
        <taxon>Sphingobium</taxon>
    </lineage>
</organism>
<dbReference type="Proteomes" id="UP001138540">
    <property type="component" value="Unassembled WGS sequence"/>
</dbReference>
<sequence length="94" mass="9899">MTDLFASHLDSPTAPARRAFTIVPSDSAPIDPLPKAVRFNGAGTVTFRAVDSTADETWDVSAGEIVDVRMLYIRQTGTEIVSPGSHPTGISGIA</sequence>
<proteinExistence type="predicted"/>
<evidence type="ECO:0000313" key="2">
    <source>
        <dbReference type="Proteomes" id="UP001138540"/>
    </source>
</evidence>
<dbReference type="EMBL" id="JACHKA010000001">
    <property type="protein sequence ID" value="MBB5987445.1"/>
    <property type="molecule type" value="Genomic_DNA"/>
</dbReference>
<name>A0ABR6NJI8_9SPHN</name>
<protein>
    <submittedName>
        <fullName evidence="1">Uncharacterized protein</fullName>
    </submittedName>
</protein>
<dbReference type="RefSeq" id="WP_184155985.1">
    <property type="nucleotide sequence ID" value="NZ_JACHKA010000001.1"/>
</dbReference>